<evidence type="ECO:0000256" key="7">
    <source>
        <dbReference type="HAMAP-Rule" id="MF_00503"/>
    </source>
</evidence>
<gene>
    <name evidence="7" type="primary">rplI</name>
    <name evidence="10" type="ORF">ENI96_11080</name>
</gene>
<dbReference type="Pfam" id="PF03948">
    <property type="entry name" value="Ribosomal_L9_C"/>
    <property type="match status" value="1"/>
</dbReference>
<dbReference type="GO" id="GO:0005840">
    <property type="term" value="C:ribosome"/>
    <property type="evidence" value="ECO:0007669"/>
    <property type="project" value="UniProtKB-KW"/>
</dbReference>
<keyword evidence="2 7" id="KW-0699">rRNA-binding</keyword>
<dbReference type="GO" id="GO:0019843">
    <property type="term" value="F:rRNA binding"/>
    <property type="evidence" value="ECO:0007669"/>
    <property type="project" value="UniProtKB-UniRule"/>
</dbReference>
<dbReference type="InterPro" id="IPR009027">
    <property type="entry name" value="Ribosomal_bL9/RNase_H1_N"/>
</dbReference>
<dbReference type="SUPFAM" id="SSF55658">
    <property type="entry name" value="L9 N-domain-like"/>
    <property type="match status" value="1"/>
</dbReference>
<evidence type="ECO:0000256" key="3">
    <source>
        <dbReference type="ARBA" id="ARBA00022884"/>
    </source>
</evidence>
<dbReference type="AlphaFoldDB" id="A0A831RNU6"/>
<proteinExistence type="inferred from homology"/>
<dbReference type="Proteomes" id="UP000886251">
    <property type="component" value="Unassembled WGS sequence"/>
</dbReference>
<reference evidence="10" key="1">
    <citation type="journal article" date="2020" name="mSystems">
        <title>Genome- and Community-Level Interaction Insights into Carbon Utilization and Element Cycling Functions of Hydrothermarchaeota in Hydrothermal Sediment.</title>
        <authorList>
            <person name="Zhou Z."/>
            <person name="Liu Y."/>
            <person name="Xu W."/>
            <person name="Pan J."/>
            <person name="Luo Z.H."/>
            <person name="Li M."/>
        </authorList>
    </citation>
    <scope>NUCLEOTIDE SEQUENCE [LARGE SCALE GENOMIC DNA]</scope>
    <source>
        <strain evidence="10">HyVt-443</strain>
    </source>
</reference>
<evidence type="ECO:0000256" key="8">
    <source>
        <dbReference type="SAM" id="Coils"/>
    </source>
</evidence>
<protein>
    <recommendedName>
        <fullName evidence="6 7">Large ribosomal subunit protein bL9</fullName>
    </recommendedName>
</protein>
<comment type="caution">
    <text evidence="10">The sequence shown here is derived from an EMBL/GenBank/DDBJ whole genome shotgun (WGS) entry which is preliminary data.</text>
</comment>
<keyword evidence="8" id="KW-0175">Coiled coil</keyword>
<comment type="function">
    <text evidence="7">Binds to the 23S rRNA.</text>
</comment>
<dbReference type="InterPro" id="IPR000244">
    <property type="entry name" value="Ribosomal_bL9"/>
</dbReference>
<dbReference type="NCBIfam" id="TIGR00158">
    <property type="entry name" value="L9"/>
    <property type="match status" value="1"/>
</dbReference>
<dbReference type="Gene3D" id="3.40.5.10">
    <property type="entry name" value="Ribosomal protein L9, N-terminal domain"/>
    <property type="match status" value="1"/>
</dbReference>
<dbReference type="Pfam" id="PF01281">
    <property type="entry name" value="Ribosomal_L9_N"/>
    <property type="match status" value="1"/>
</dbReference>
<comment type="similarity">
    <text evidence="1 7">Belongs to the bacterial ribosomal protein bL9 family.</text>
</comment>
<evidence type="ECO:0000259" key="9">
    <source>
        <dbReference type="PROSITE" id="PS00651"/>
    </source>
</evidence>
<dbReference type="InterPro" id="IPR036935">
    <property type="entry name" value="Ribosomal_bL9_N_sf"/>
</dbReference>
<evidence type="ECO:0000313" key="10">
    <source>
        <dbReference type="EMBL" id="HEB96958.1"/>
    </source>
</evidence>
<feature type="coiled-coil region" evidence="8">
    <location>
        <begin position="37"/>
        <end position="69"/>
    </location>
</feature>
<organism evidence="10">
    <name type="scientific">Sedimenticola thiotaurini</name>
    <dbReference type="NCBI Taxonomy" id="1543721"/>
    <lineage>
        <taxon>Bacteria</taxon>
        <taxon>Pseudomonadati</taxon>
        <taxon>Pseudomonadota</taxon>
        <taxon>Gammaproteobacteria</taxon>
        <taxon>Chromatiales</taxon>
        <taxon>Sedimenticolaceae</taxon>
        <taxon>Sedimenticola</taxon>
    </lineage>
</organism>
<evidence type="ECO:0000256" key="2">
    <source>
        <dbReference type="ARBA" id="ARBA00022730"/>
    </source>
</evidence>
<dbReference type="GO" id="GO:0006412">
    <property type="term" value="P:translation"/>
    <property type="evidence" value="ECO:0007669"/>
    <property type="project" value="UniProtKB-UniRule"/>
</dbReference>
<dbReference type="InterPro" id="IPR020069">
    <property type="entry name" value="Ribosomal_bL9_C"/>
</dbReference>
<keyword evidence="4 7" id="KW-0689">Ribosomal protein</keyword>
<dbReference type="HAMAP" id="MF_00503">
    <property type="entry name" value="Ribosomal_bL9"/>
    <property type="match status" value="1"/>
</dbReference>
<name>A0A831RNU6_9GAMM</name>
<keyword evidence="5 7" id="KW-0687">Ribonucleoprotein</keyword>
<dbReference type="SUPFAM" id="SSF55653">
    <property type="entry name" value="Ribosomal protein L9 C-domain"/>
    <property type="match status" value="1"/>
</dbReference>
<dbReference type="PROSITE" id="PS00651">
    <property type="entry name" value="RIBOSOMAL_L9"/>
    <property type="match status" value="1"/>
</dbReference>
<dbReference type="GO" id="GO:1990904">
    <property type="term" value="C:ribonucleoprotein complex"/>
    <property type="evidence" value="ECO:0007669"/>
    <property type="project" value="UniProtKB-KW"/>
</dbReference>
<evidence type="ECO:0000256" key="5">
    <source>
        <dbReference type="ARBA" id="ARBA00023274"/>
    </source>
</evidence>
<evidence type="ECO:0000256" key="1">
    <source>
        <dbReference type="ARBA" id="ARBA00010605"/>
    </source>
</evidence>
<evidence type="ECO:0000256" key="6">
    <source>
        <dbReference type="ARBA" id="ARBA00035292"/>
    </source>
</evidence>
<feature type="domain" description="Ribosomal protein L9" evidence="9">
    <location>
        <begin position="13"/>
        <end position="40"/>
    </location>
</feature>
<dbReference type="InterPro" id="IPR020594">
    <property type="entry name" value="Ribosomal_bL9_bac/chp"/>
</dbReference>
<dbReference type="PANTHER" id="PTHR21368">
    <property type="entry name" value="50S RIBOSOMAL PROTEIN L9"/>
    <property type="match status" value="1"/>
</dbReference>
<dbReference type="EMBL" id="DRKP01000131">
    <property type="protein sequence ID" value="HEB96958.1"/>
    <property type="molecule type" value="Genomic_DNA"/>
</dbReference>
<evidence type="ECO:0000256" key="4">
    <source>
        <dbReference type="ARBA" id="ARBA00022980"/>
    </source>
</evidence>
<dbReference type="GO" id="GO:0003735">
    <property type="term" value="F:structural constituent of ribosome"/>
    <property type="evidence" value="ECO:0007669"/>
    <property type="project" value="InterPro"/>
</dbReference>
<dbReference type="InterPro" id="IPR036791">
    <property type="entry name" value="Ribosomal_bL9_C_sf"/>
</dbReference>
<sequence length="151" mass="16222">MDVILLEKVDNLGGLGDKVSVKPGYGRNYLIPSGKAVAATKENVEEFEKRRAELEKQAAEVLAAAEERKGRIEALELVTIARKAGDEGRLFGSVGTSDIAEAVTASGVELAKREVRLPEGPFHTTGEFEVQVHLHSDVDTVVRIAIVAATE</sequence>
<dbReference type="InterPro" id="IPR020070">
    <property type="entry name" value="Ribosomal_bL9_N"/>
</dbReference>
<keyword evidence="3 7" id="KW-0694">RNA-binding</keyword>
<dbReference type="Gene3D" id="3.10.430.100">
    <property type="entry name" value="Ribosomal protein L9, C-terminal domain"/>
    <property type="match status" value="1"/>
</dbReference>
<accession>A0A831RNU6</accession>